<feature type="region of interest" description="Disordered" evidence="1">
    <location>
        <begin position="125"/>
        <end position="146"/>
    </location>
</feature>
<dbReference type="CDD" id="cd13440">
    <property type="entry name" value="CamS_repeat_2"/>
    <property type="match status" value="1"/>
</dbReference>
<evidence type="ECO:0000256" key="2">
    <source>
        <dbReference type="SAM" id="SignalP"/>
    </source>
</evidence>
<proteinExistence type="predicted"/>
<dbReference type="Gene3D" id="3.10.570.10">
    <property type="entry name" value="sex pheromone staph- cam373 precursor domain"/>
    <property type="match status" value="1"/>
</dbReference>
<dbReference type="PIRSF" id="PIRSF012509">
    <property type="entry name" value="CamS"/>
    <property type="match status" value="1"/>
</dbReference>
<evidence type="ECO:0000313" key="3">
    <source>
        <dbReference type="EMBL" id="KOO36187.1"/>
    </source>
</evidence>
<dbReference type="RefSeq" id="WP_010896826.1">
    <property type="nucleotide sequence ID" value="NZ_CP040441.1"/>
</dbReference>
<comment type="caution">
    <text evidence="3">The sequence shown here is derived from an EMBL/GenBank/DDBJ whole genome shotgun (WGS) entry which is preliminary data.</text>
</comment>
<dbReference type="InterPro" id="IPR011426">
    <property type="entry name" value="CamS"/>
</dbReference>
<evidence type="ECO:0008006" key="4">
    <source>
        <dbReference type="Google" id="ProtNLM"/>
    </source>
</evidence>
<reference evidence="3" key="1">
    <citation type="submission" date="2015-08" db="EMBL/GenBank/DDBJ databases">
        <title>Complete DNA Sequence of Pseudomonas syringae pv. actinidiae, the Causal Agent of Kiwifruit Canker Disease.</title>
        <authorList>
            <person name="Rikkerink E.H.A."/>
            <person name="Fineran P.C."/>
        </authorList>
    </citation>
    <scope>NUCLEOTIDE SEQUENCE</scope>
    <source>
        <strain evidence="3">DSM 13666</strain>
    </source>
</reference>
<accession>A0A0M0KC73</accession>
<dbReference type="GeneID" id="87596221"/>
<name>A0A0M0KC73_ALKHA</name>
<organism evidence="3">
    <name type="scientific">Halalkalibacterium halodurans</name>
    <name type="common">Bacillus halodurans</name>
    <dbReference type="NCBI Taxonomy" id="86665"/>
    <lineage>
        <taxon>Bacteria</taxon>
        <taxon>Bacillati</taxon>
        <taxon>Bacillota</taxon>
        <taxon>Bacilli</taxon>
        <taxon>Bacillales</taxon>
        <taxon>Bacillaceae</taxon>
        <taxon>Halalkalibacterium (ex Joshi et al. 2022)</taxon>
    </lineage>
</organism>
<gene>
    <name evidence="3" type="ORF">AMD02_18515</name>
</gene>
<feature type="signal peptide" evidence="2">
    <location>
        <begin position="1"/>
        <end position="25"/>
    </location>
</feature>
<dbReference type="PROSITE" id="PS51257">
    <property type="entry name" value="PROKAR_LIPOPROTEIN"/>
    <property type="match status" value="1"/>
</dbReference>
<accession>A0A4Y7WGV4</accession>
<keyword evidence="2" id="KW-0732">Signal</keyword>
<dbReference type="OMA" id="ITTQFYS"/>
<evidence type="ECO:0000256" key="1">
    <source>
        <dbReference type="SAM" id="MobiDB-lite"/>
    </source>
</evidence>
<dbReference type="CDD" id="cd13441">
    <property type="entry name" value="CamS_repeat_1"/>
    <property type="match status" value="1"/>
</dbReference>
<sequence length="392" mass="44979">MLKKMGIGLMASVLFLSGCFPFVQDTEDNVVDMGEEGDPQEQEVGVVPQASTAENFYSSVLYDGTYIHGRTRGFGSAVVYNRADLDQLELGLTEIAKEHFDPETYFFREGQFILRDELNSWLMRESDDNPNGLNPPLGKGDNMREREEDQPRYLSHILEHNYLVEDNGEYKLGGIVIGLSMNSVYNFRVEDDQGRYNFYETDISENKMLEEGEKIAQEVVNRLRSQEREDGSFNDIPIVIALFREQPRDSVIPGNFVATAVAEPDKELSGLQSINERYYLFPSDDANNNARNDSDNFLRFREEVQGFFESYVGIVGKGYYRDNSLQELTIDVPIRYQGKTEIVALSQFIADRIEQRFPKNIKVQVYINSVGEKQEAIVVRQPNEEPFIHIFR</sequence>
<dbReference type="EMBL" id="LILD01000014">
    <property type="protein sequence ID" value="KOO36187.1"/>
    <property type="molecule type" value="Genomic_DNA"/>
</dbReference>
<dbReference type="Pfam" id="PF07537">
    <property type="entry name" value="CamS"/>
    <property type="match status" value="1"/>
</dbReference>
<dbReference type="AlphaFoldDB" id="A0A0M0KC73"/>
<feature type="chain" id="PRO_5044367097" description="Protein involved in sex pheromone biosynthesis" evidence="2">
    <location>
        <begin position="26"/>
        <end position="392"/>
    </location>
</feature>
<protein>
    <recommendedName>
        <fullName evidence="4">Protein involved in sex pheromone biosynthesis</fullName>
    </recommendedName>
</protein>
<dbReference type="PATRIC" id="fig|136160.3.peg.3665"/>